<protein>
    <recommendedName>
        <fullName evidence="2">MEMO1 family protein FOKN1_1515</fullName>
    </recommendedName>
</protein>
<sequence>MHKLREPAVAGMFYPDDPATLRRQIQALLTEAEAAATGPAPKAIIAPHAGYVYSGPVAASVYGRLAPARDRIRRVVLLGPSHRVPFHGLAAPSNEAFRTPLGDVPLDTEAIAGLSGFPQVQVRDDAHAWEHSLEVQLPFLQTVLGEFKLIPLVVGDAGYAEVREVLDHLWGGDETLIVISSDLSHYHDYDTARALDRATSVAIEALAPERIDYDHACGRTPVGGLLLAARARGLHAHTLDLRNSGDTAGPRNQVVGYGAYAID</sequence>
<dbReference type="RefSeq" id="WP_096367535.1">
    <property type="nucleotide sequence ID" value="NZ_AP018052.1"/>
</dbReference>
<dbReference type="Pfam" id="PF01875">
    <property type="entry name" value="Memo"/>
    <property type="match status" value="1"/>
</dbReference>
<evidence type="ECO:0000313" key="3">
    <source>
        <dbReference type="EMBL" id="BAZ93911.1"/>
    </source>
</evidence>
<dbReference type="NCBIfam" id="TIGR04336">
    <property type="entry name" value="AmmeMemoSam_B"/>
    <property type="match status" value="1"/>
</dbReference>
<dbReference type="OrthoDB" id="9782820at2"/>
<dbReference type="AlphaFoldDB" id="A0A1Z4VQK8"/>
<dbReference type="CDD" id="cd07361">
    <property type="entry name" value="MEMO_like"/>
    <property type="match status" value="1"/>
</dbReference>
<keyword evidence="3" id="KW-0560">Oxidoreductase</keyword>
<evidence type="ECO:0000256" key="1">
    <source>
        <dbReference type="ARBA" id="ARBA00006315"/>
    </source>
</evidence>
<dbReference type="PANTHER" id="PTHR11060">
    <property type="entry name" value="PROTEIN MEMO1"/>
    <property type="match status" value="1"/>
</dbReference>
<dbReference type="InterPro" id="IPR002737">
    <property type="entry name" value="MEMO1_fam"/>
</dbReference>
<dbReference type="KEGG" id="ttc:FOKN1_1515"/>
<dbReference type="HAMAP" id="MF_00055">
    <property type="entry name" value="MEMO1"/>
    <property type="match status" value="1"/>
</dbReference>
<comment type="similarity">
    <text evidence="1 2">Belongs to the MEMO1 family.</text>
</comment>
<name>A0A1Z4VQK8_9GAMM</name>
<dbReference type="Gene3D" id="3.40.830.10">
    <property type="entry name" value="LigB-like"/>
    <property type="match status" value="1"/>
</dbReference>
<gene>
    <name evidence="3" type="ORF">FOKN1_1515</name>
</gene>
<dbReference type="Proteomes" id="UP000218765">
    <property type="component" value="Chromosome"/>
</dbReference>
<organism evidence="3 4">
    <name type="scientific">Thiohalobacter thiocyanaticus</name>
    <dbReference type="NCBI Taxonomy" id="585455"/>
    <lineage>
        <taxon>Bacteria</taxon>
        <taxon>Pseudomonadati</taxon>
        <taxon>Pseudomonadota</taxon>
        <taxon>Gammaproteobacteria</taxon>
        <taxon>Thiohalobacterales</taxon>
        <taxon>Thiohalobacteraceae</taxon>
        <taxon>Thiohalobacter</taxon>
    </lineage>
</organism>
<reference evidence="3 4" key="1">
    <citation type="submission" date="2017-05" db="EMBL/GenBank/DDBJ databases">
        <title>Thiocyanate degradation by Thiohalobacter thiocyanaticus FOKN1.</title>
        <authorList>
            <person name="Oshiki M."/>
            <person name="Fukushima T."/>
            <person name="Kawano S."/>
            <person name="Nakagawa J."/>
        </authorList>
    </citation>
    <scope>NUCLEOTIDE SEQUENCE [LARGE SCALE GENOMIC DNA]</scope>
    <source>
        <strain evidence="3 4">FOKN1</strain>
    </source>
</reference>
<evidence type="ECO:0000256" key="2">
    <source>
        <dbReference type="HAMAP-Rule" id="MF_00055"/>
    </source>
</evidence>
<dbReference type="EMBL" id="AP018052">
    <property type="protein sequence ID" value="BAZ93911.1"/>
    <property type="molecule type" value="Genomic_DNA"/>
</dbReference>
<dbReference type="PANTHER" id="PTHR11060:SF0">
    <property type="entry name" value="PROTEIN MEMO1"/>
    <property type="match status" value="1"/>
</dbReference>
<accession>A0A1Z4VQK8</accession>
<evidence type="ECO:0000313" key="4">
    <source>
        <dbReference type="Proteomes" id="UP000218765"/>
    </source>
</evidence>
<keyword evidence="4" id="KW-1185">Reference proteome</keyword>
<keyword evidence="3" id="KW-0223">Dioxygenase</keyword>
<dbReference type="GO" id="GO:0051213">
    <property type="term" value="F:dioxygenase activity"/>
    <property type="evidence" value="ECO:0007669"/>
    <property type="project" value="UniProtKB-KW"/>
</dbReference>
<proteinExistence type="inferred from homology"/>